<dbReference type="EMBL" id="DS989854">
    <property type="protein sequence ID" value="EDX74082.1"/>
    <property type="molecule type" value="Genomic_DNA"/>
</dbReference>
<sequence length="180" mass="20621">MTVNTPTTACIVCSDRKQKRVNKLVRLLQNKFSKIYVISSDRGQPKAYTTQNPEGKKIPRKELPKKVAVAFIHASDAPALWQGRDMNADHIFKFSTDGNPPVTNGELPINRKNYPDDFGITDEDIDQVINYINHPSSQPLPDMCKPAKFDWCELGQKAIINLLDKQEERSRIFYFLRLEN</sequence>
<protein>
    <submittedName>
        <fullName evidence="1">Uncharacterized protein</fullName>
    </submittedName>
</protein>
<dbReference type="RefSeq" id="WP_006102387.1">
    <property type="nucleotide sequence ID" value="NZ_DS989854.1"/>
</dbReference>
<dbReference type="Proteomes" id="UP000003835">
    <property type="component" value="Unassembled WGS sequence"/>
</dbReference>
<organism evidence="1 2">
    <name type="scientific">Coleofasciculus chthonoplastes PCC 7420</name>
    <dbReference type="NCBI Taxonomy" id="118168"/>
    <lineage>
        <taxon>Bacteria</taxon>
        <taxon>Bacillati</taxon>
        <taxon>Cyanobacteriota</taxon>
        <taxon>Cyanophyceae</taxon>
        <taxon>Coleofasciculales</taxon>
        <taxon>Coleofasciculaceae</taxon>
        <taxon>Coleofasciculus</taxon>
    </lineage>
</organism>
<reference evidence="1 2" key="1">
    <citation type="submission" date="2008-07" db="EMBL/GenBank/DDBJ databases">
        <authorList>
            <person name="Tandeau de Marsac N."/>
            <person name="Ferriera S."/>
            <person name="Johnson J."/>
            <person name="Kravitz S."/>
            <person name="Beeson K."/>
            <person name="Sutton G."/>
            <person name="Rogers Y.-H."/>
            <person name="Friedman R."/>
            <person name="Frazier M."/>
            <person name="Venter J.C."/>
        </authorList>
    </citation>
    <scope>NUCLEOTIDE SEQUENCE [LARGE SCALE GENOMIC DNA]</scope>
    <source>
        <strain evidence="1 2">PCC 7420</strain>
    </source>
</reference>
<accession>B4VVE7</accession>
<gene>
    <name evidence="1" type="ORF">MC7420_4067</name>
</gene>
<dbReference type="HOGENOM" id="CLU_1493785_0_0_3"/>
<proteinExistence type="predicted"/>
<dbReference type="STRING" id="118168.MC7420_4067"/>
<evidence type="ECO:0000313" key="1">
    <source>
        <dbReference type="EMBL" id="EDX74082.1"/>
    </source>
</evidence>
<dbReference type="eggNOG" id="ENOG502ZEKM">
    <property type="taxonomic scope" value="Bacteria"/>
</dbReference>
<evidence type="ECO:0000313" key="2">
    <source>
        <dbReference type="Proteomes" id="UP000003835"/>
    </source>
</evidence>
<keyword evidence="2" id="KW-1185">Reference proteome</keyword>
<dbReference type="AlphaFoldDB" id="B4VVE7"/>
<name>B4VVE7_9CYAN</name>